<dbReference type="EMBL" id="BHXC01000006">
    <property type="protein sequence ID" value="GCB89576.1"/>
    <property type="molecule type" value="Genomic_DNA"/>
</dbReference>
<sequence length="132" mass="14116">MSAPSSVTVAGHGQTAFVPGAPVDQPARPGMDARAAAPRINAEVVRQTPVYAGLVRIWTERAATVPGVADPEWQRLVSYRALMEETELALTALRPHRAPDVLPPRRAIPGPTAPYATELAPVHHGFRPLAHP</sequence>
<dbReference type="RefSeq" id="WP_016575582.1">
    <property type="nucleotide sequence ID" value="NZ_BHXC01000006.1"/>
</dbReference>
<proteinExistence type="predicted"/>
<dbReference type="AlphaFoldDB" id="A0A059VX20"/>
<evidence type="ECO:0000313" key="2">
    <source>
        <dbReference type="Proteomes" id="UP000288351"/>
    </source>
</evidence>
<comment type="caution">
    <text evidence="1">The sequence shown here is derived from an EMBL/GenBank/DDBJ whole genome shotgun (WGS) entry which is preliminary data.</text>
</comment>
<dbReference type="eggNOG" id="ENOG5031NR0">
    <property type="taxonomic scope" value="Bacteria"/>
</dbReference>
<evidence type="ECO:0000313" key="1">
    <source>
        <dbReference type="EMBL" id="GCB89576.1"/>
    </source>
</evidence>
<name>A0A059VX20_STRNR</name>
<reference evidence="1 2" key="1">
    <citation type="journal article" date="2019" name="Microbiol. Resour. Announc.">
        <title>Draft Genome Sequence of the Most Traditional epsilon-Poly-l-Lysine Producer, Streptomyces albulus NBRC14147.</title>
        <authorList>
            <person name="Yamanaka K."/>
            <person name="Hamano Y."/>
        </authorList>
    </citation>
    <scope>NUCLEOTIDE SEQUENCE [LARGE SCALE GENOMIC DNA]</scope>
    <source>
        <strain evidence="1 2">NBRC 14147</strain>
    </source>
</reference>
<dbReference type="Proteomes" id="UP000288351">
    <property type="component" value="Unassembled WGS sequence"/>
</dbReference>
<accession>A0A059VX20</accession>
<organism evidence="1 2">
    <name type="scientific">Streptomyces noursei</name>
    <name type="common">Streptomyces albulus</name>
    <dbReference type="NCBI Taxonomy" id="1971"/>
    <lineage>
        <taxon>Bacteria</taxon>
        <taxon>Bacillati</taxon>
        <taxon>Actinomycetota</taxon>
        <taxon>Actinomycetes</taxon>
        <taxon>Kitasatosporales</taxon>
        <taxon>Streptomycetaceae</taxon>
        <taxon>Streptomyces</taxon>
    </lineage>
</organism>
<gene>
    <name evidence="1" type="ORF">SALB_02264</name>
</gene>
<protein>
    <submittedName>
        <fullName evidence="1">Uncharacterized protein</fullName>
    </submittedName>
</protein>